<reference evidence="2 3" key="1">
    <citation type="submission" date="2019-09" db="EMBL/GenBank/DDBJ databases">
        <title>Draft genome sequencing and comparative genomics of hatchery-associated Vibrios.</title>
        <authorList>
            <person name="Kehlet-Delgado H."/>
            <person name="Mueller R.S."/>
        </authorList>
    </citation>
    <scope>NUCLEOTIDE SEQUENCE [LARGE SCALE GENOMIC DNA]</scope>
    <source>
        <strain evidence="2 3">00-90-10</strain>
    </source>
</reference>
<evidence type="ECO:0000313" key="2">
    <source>
        <dbReference type="EMBL" id="NOH36261.1"/>
    </source>
</evidence>
<evidence type="ECO:0008006" key="4">
    <source>
        <dbReference type="Google" id="ProtNLM"/>
    </source>
</evidence>
<gene>
    <name evidence="2" type="ORF">F0245_23455</name>
</gene>
<organism evidence="2 3">
    <name type="scientific">Vibrio chagasii</name>
    <dbReference type="NCBI Taxonomy" id="170679"/>
    <lineage>
        <taxon>Bacteria</taxon>
        <taxon>Pseudomonadati</taxon>
        <taxon>Pseudomonadota</taxon>
        <taxon>Gammaproteobacteria</taxon>
        <taxon>Vibrionales</taxon>
        <taxon>Vibrionaceae</taxon>
        <taxon>Vibrio</taxon>
    </lineage>
</organism>
<accession>A0A7Y3YTR3</accession>
<evidence type="ECO:0000256" key="1">
    <source>
        <dbReference type="SAM" id="SignalP"/>
    </source>
</evidence>
<evidence type="ECO:0000313" key="3">
    <source>
        <dbReference type="Proteomes" id="UP000525336"/>
    </source>
</evidence>
<name>A0A7Y3YTR3_9VIBR</name>
<feature type="signal peptide" evidence="1">
    <location>
        <begin position="1"/>
        <end position="25"/>
    </location>
</feature>
<proteinExistence type="predicted"/>
<dbReference type="RefSeq" id="WP_171369418.1">
    <property type="nucleotide sequence ID" value="NZ_VTXW01000042.1"/>
</dbReference>
<dbReference type="Proteomes" id="UP000525336">
    <property type="component" value="Unassembled WGS sequence"/>
</dbReference>
<comment type="caution">
    <text evidence="2">The sequence shown here is derived from an EMBL/GenBank/DDBJ whole genome shotgun (WGS) entry which is preliminary data.</text>
</comment>
<feature type="chain" id="PRO_5030678355" description="Fimbrial protein" evidence="1">
    <location>
        <begin position="26"/>
        <end position="170"/>
    </location>
</feature>
<dbReference type="EMBL" id="VTXW01000042">
    <property type="protein sequence ID" value="NOH36261.1"/>
    <property type="molecule type" value="Genomic_DNA"/>
</dbReference>
<sequence length="170" mass="16856">MFNFKKSALASVLLMGMAASTGANAASNATVLWSGIVPTTSASDALIITGLAGDTTALNGTITPSTDGVFESDTIVLESHVNDGDATTPVIGALASANWTLVDASVTYDGIANPAQAVEVDVNGATVAVGDVVSGVESISTKVKQTAVLPEAEVGGTTVQASVTVMADLV</sequence>
<protein>
    <recommendedName>
        <fullName evidence="4">Fimbrial protein</fullName>
    </recommendedName>
</protein>
<keyword evidence="1" id="KW-0732">Signal</keyword>
<dbReference type="AlphaFoldDB" id="A0A7Y3YTR3"/>